<gene>
    <name evidence="2" type="ORF">RM545_15930</name>
</gene>
<name>A0ABU3CP92_9FLAO</name>
<evidence type="ECO:0000259" key="1">
    <source>
        <dbReference type="Pfam" id="PF01272"/>
    </source>
</evidence>
<evidence type="ECO:0000313" key="3">
    <source>
        <dbReference type="Proteomes" id="UP001245285"/>
    </source>
</evidence>
<reference evidence="2 3" key="1">
    <citation type="submission" date="2023-09" db="EMBL/GenBank/DDBJ databases">
        <authorList>
            <person name="Rey-Velasco X."/>
        </authorList>
    </citation>
    <scope>NUCLEOTIDE SEQUENCE [LARGE SCALE GENOMIC DNA]</scope>
    <source>
        <strain evidence="2 3">F260</strain>
    </source>
</reference>
<keyword evidence="2" id="KW-0251">Elongation factor</keyword>
<dbReference type="InterPro" id="IPR023459">
    <property type="entry name" value="Tscrpt_elong_fac_GreA/B_fam"/>
</dbReference>
<protein>
    <submittedName>
        <fullName evidence="2">GreA/GreB family elongation factor</fullName>
    </submittedName>
</protein>
<dbReference type="InterPro" id="IPR001437">
    <property type="entry name" value="Tscrpt_elong_fac_GreA/B_C"/>
</dbReference>
<sequence length="179" mass="19978">MSILLIFIENDEMSRGFVKEEDQEEAPIIPPRAALPAGATNYVTPVGMEELLEEKRQLEQERAALGPENEMERRRAQAVIDGKVKLLNERINSARIIQPKEQAQEEVRFGALVEFAGLEKELTQKFQIVGVDEADVKKQKIAFVAPIARALTGKKAGETAEFVMGASSKKLKILNINYN</sequence>
<dbReference type="EMBL" id="JAVRHO010000032">
    <property type="protein sequence ID" value="MDT0648183.1"/>
    <property type="molecule type" value="Genomic_DNA"/>
</dbReference>
<feature type="domain" description="Transcription elongation factor GreA/GreB C-terminal" evidence="1">
    <location>
        <begin position="104"/>
        <end position="178"/>
    </location>
</feature>
<dbReference type="PANTHER" id="PTHR30437">
    <property type="entry name" value="TRANSCRIPTION ELONGATION FACTOR GREA"/>
    <property type="match status" value="1"/>
</dbReference>
<dbReference type="GO" id="GO:0003746">
    <property type="term" value="F:translation elongation factor activity"/>
    <property type="evidence" value="ECO:0007669"/>
    <property type="project" value="UniProtKB-KW"/>
</dbReference>
<dbReference type="Proteomes" id="UP001245285">
    <property type="component" value="Unassembled WGS sequence"/>
</dbReference>
<evidence type="ECO:0000313" key="2">
    <source>
        <dbReference type="EMBL" id="MDT0648183.1"/>
    </source>
</evidence>
<keyword evidence="3" id="KW-1185">Reference proteome</keyword>
<dbReference type="InterPro" id="IPR036953">
    <property type="entry name" value="GreA/GreB_C_sf"/>
</dbReference>
<dbReference type="SUPFAM" id="SSF54534">
    <property type="entry name" value="FKBP-like"/>
    <property type="match status" value="1"/>
</dbReference>
<proteinExistence type="predicted"/>
<dbReference type="PANTHER" id="PTHR30437:SF6">
    <property type="entry name" value="TRANSCRIPTION ELONGATION FACTOR GREB"/>
    <property type="match status" value="1"/>
</dbReference>
<keyword evidence="2" id="KW-0648">Protein biosynthesis</keyword>
<accession>A0ABU3CP92</accession>
<comment type="caution">
    <text evidence="2">The sequence shown here is derived from an EMBL/GenBank/DDBJ whole genome shotgun (WGS) entry which is preliminary data.</text>
</comment>
<dbReference type="Gene3D" id="3.10.50.30">
    <property type="entry name" value="Transcription elongation factor, GreA/GreB, C-terminal domain"/>
    <property type="match status" value="1"/>
</dbReference>
<organism evidence="2 3">
    <name type="scientific">Autumnicola lenta</name>
    <dbReference type="NCBI Taxonomy" id="3075593"/>
    <lineage>
        <taxon>Bacteria</taxon>
        <taxon>Pseudomonadati</taxon>
        <taxon>Bacteroidota</taxon>
        <taxon>Flavobacteriia</taxon>
        <taxon>Flavobacteriales</taxon>
        <taxon>Flavobacteriaceae</taxon>
        <taxon>Autumnicola</taxon>
    </lineage>
</organism>
<dbReference type="RefSeq" id="WP_311496282.1">
    <property type="nucleotide sequence ID" value="NZ_JAVRHO010000032.1"/>
</dbReference>
<dbReference type="Pfam" id="PF01272">
    <property type="entry name" value="GreA_GreB"/>
    <property type="match status" value="1"/>
</dbReference>